<reference evidence="1 2" key="1">
    <citation type="submission" date="2015-01" db="EMBL/GenBank/DDBJ databases">
        <title>Genome Sequencing of Rickettsiales.</title>
        <authorList>
            <person name="Daugherty S.C."/>
            <person name="Su Q."/>
            <person name="Abolude K."/>
            <person name="Beier-Sexton M."/>
            <person name="Carlyon J.A."/>
            <person name="Carter R."/>
            <person name="Day N.P."/>
            <person name="Dumler S.J."/>
            <person name="Dyachenko V."/>
            <person name="Godinez A."/>
            <person name="Kurtti T.J."/>
            <person name="Lichay M."/>
            <person name="Mullins K.E."/>
            <person name="Ott S."/>
            <person name="Pappas-Brown V."/>
            <person name="Paris D.H."/>
            <person name="Patel P."/>
            <person name="Richards A.L."/>
            <person name="Sadzewicz L."/>
            <person name="Sears K."/>
            <person name="Seidman D."/>
            <person name="Sengamalay N."/>
            <person name="Stenos J."/>
            <person name="Tallon L.J."/>
            <person name="Vincent G."/>
            <person name="Fraser C.M."/>
            <person name="Munderloh U."/>
            <person name="Dunning-Hotopp J.C."/>
        </authorList>
    </citation>
    <scope>NUCLEOTIDE SEQUENCE [LARGE SCALE GENOMIC DNA]</scope>
    <source>
        <strain evidence="1 2">ApNP</strain>
    </source>
</reference>
<protein>
    <submittedName>
        <fullName evidence="1">Uncharacterized protein</fullName>
    </submittedName>
</protein>
<evidence type="ECO:0000313" key="1">
    <source>
        <dbReference type="EMBL" id="KJV67819.1"/>
    </source>
</evidence>
<proteinExistence type="predicted"/>
<comment type="caution">
    <text evidence="1">The sequence shown here is derived from an EMBL/GenBank/DDBJ whole genome shotgun (WGS) entry which is preliminary data.</text>
</comment>
<dbReference type="PATRIC" id="fig|1359153.3.peg.226"/>
<dbReference type="EMBL" id="LANW01000001">
    <property type="protein sequence ID" value="KJV67819.1"/>
    <property type="molecule type" value="Genomic_DNA"/>
</dbReference>
<organism evidence="1 2">
    <name type="scientific">Anaplasma phagocytophilum str. ApNP</name>
    <dbReference type="NCBI Taxonomy" id="1359153"/>
    <lineage>
        <taxon>Bacteria</taxon>
        <taxon>Pseudomonadati</taxon>
        <taxon>Pseudomonadota</taxon>
        <taxon>Alphaproteobacteria</taxon>
        <taxon>Rickettsiales</taxon>
        <taxon>Anaplasmataceae</taxon>
        <taxon>Anaplasma</taxon>
        <taxon>phagocytophilum group</taxon>
    </lineage>
</organism>
<sequence length="43" mass="5027">MSRITLPRVEISYQIEQCFAIMSQKLIHMTSLHTIAHLLDILM</sequence>
<name>A0A0F3NLP8_ANAPH</name>
<dbReference type="Proteomes" id="UP000033385">
    <property type="component" value="Unassembled WGS sequence"/>
</dbReference>
<dbReference type="AlphaFoldDB" id="A0A0F3NLP8"/>
<gene>
    <name evidence="1" type="ORF">APHNP_0217</name>
</gene>
<evidence type="ECO:0000313" key="2">
    <source>
        <dbReference type="Proteomes" id="UP000033385"/>
    </source>
</evidence>
<accession>A0A0F3NLP8</accession>